<dbReference type="OrthoDB" id="4170884at2759"/>
<dbReference type="AlphaFoldDB" id="C4JX96"/>
<dbReference type="RefSeq" id="XP_002583302.1">
    <property type="nucleotide sequence ID" value="XM_002583256.1"/>
</dbReference>
<evidence type="ECO:0000313" key="1">
    <source>
        <dbReference type="EMBL" id="EEP81404.1"/>
    </source>
</evidence>
<dbReference type="EMBL" id="CH476618">
    <property type="protein sequence ID" value="EEP81404.1"/>
    <property type="molecule type" value="Genomic_DNA"/>
</dbReference>
<dbReference type="VEuPathDB" id="FungiDB:UREG_06269"/>
<keyword evidence="2" id="KW-1185">Reference proteome</keyword>
<protein>
    <submittedName>
        <fullName evidence="1">Uncharacterized protein</fullName>
    </submittedName>
</protein>
<dbReference type="eggNOG" id="ENOG502T49W">
    <property type="taxonomic scope" value="Eukaryota"/>
</dbReference>
<reference evidence="2" key="1">
    <citation type="journal article" date="2009" name="Genome Res.">
        <title>Comparative genomic analyses of the human fungal pathogens Coccidioides and their relatives.</title>
        <authorList>
            <person name="Sharpton T.J."/>
            <person name="Stajich J.E."/>
            <person name="Rounsley S.D."/>
            <person name="Gardner M.J."/>
            <person name="Wortman J.R."/>
            <person name="Jordar V.S."/>
            <person name="Maiti R."/>
            <person name="Kodira C.D."/>
            <person name="Neafsey D.E."/>
            <person name="Zeng Q."/>
            <person name="Hung C.-Y."/>
            <person name="McMahan C."/>
            <person name="Muszewska A."/>
            <person name="Grynberg M."/>
            <person name="Mandel M.A."/>
            <person name="Kellner E.M."/>
            <person name="Barker B.M."/>
            <person name="Galgiani J.N."/>
            <person name="Orbach M.J."/>
            <person name="Kirkland T.N."/>
            <person name="Cole G.T."/>
            <person name="Henn M.R."/>
            <person name="Birren B.W."/>
            <person name="Taylor J.W."/>
        </authorList>
    </citation>
    <scope>NUCLEOTIDE SEQUENCE [LARGE SCALE GENOMIC DNA]</scope>
    <source>
        <strain evidence="2">UAMH 1704</strain>
    </source>
</reference>
<evidence type="ECO:0000313" key="2">
    <source>
        <dbReference type="Proteomes" id="UP000002058"/>
    </source>
</evidence>
<dbReference type="KEGG" id="ure:UREG_06269"/>
<accession>C4JX96</accession>
<dbReference type="HOGENOM" id="CLU_1053655_0_0_1"/>
<dbReference type="Proteomes" id="UP000002058">
    <property type="component" value="Unassembled WGS sequence"/>
</dbReference>
<gene>
    <name evidence="1" type="ORF">UREG_06269</name>
</gene>
<organism evidence="1 2">
    <name type="scientific">Uncinocarpus reesii (strain UAMH 1704)</name>
    <dbReference type="NCBI Taxonomy" id="336963"/>
    <lineage>
        <taxon>Eukaryota</taxon>
        <taxon>Fungi</taxon>
        <taxon>Dikarya</taxon>
        <taxon>Ascomycota</taxon>
        <taxon>Pezizomycotina</taxon>
        <taxon>Eurotiomycetes</taxon>
        <taxon>Eurotiomycetidae</taxon>
        <taxon>Onygenales</taxon>
        <taxon>Onygenaceae</taxon>
        <taxon>Uncinocarpus</taxon>
    </lineage>
</organism>
<dbReference type="InParanoid" id="C4JX96"/>
<dbReference type="GeneID" id="8441622"/>
<sequence>MALVRRSRPSCDFRPSWTRVGAIPAHEIIYRYIPGILNFSRPRSSGRLEIDLESLFAQAPLLRAGTLEPGLYNRCLNELLSALYKLQFPIPQLRIMEPLMEKARRLYPGDWENLLCTFACYGDLLDSDCLNASPELCDDLSDYILHKLTKIATQAPLSVSLSFVDLLEEDQFQNGMAILVDQVRQRHRDWAKLRASQGQILLRLSNQPSKRIMRYKSL</sequence>
<proteinExistence type="predicted"/>
<name>C4JX96_UNCRE</name>